<evidence type="ECO:0000313" key="3">
    <source>
        <dbReference type="EMBL" id="MDR6332363.1"/>
    </source>
</evidence>
<organism evidence="2 4">
    <name type="scientific">Xanthobacter flavus</name>
    <dbReference type="NCBI Taxonomy" id="281"/>
    <lineage>
        <taxon>Bacteria</taxon>
        <taxon>Pseudomonadati</taxon>
        <taxon>Pseudomonadota</taxon>
        <taxon>Alphaproteobacteria</taxon>
        <taxon>Hyphomicrobiales</taxon>
        <taxon>Xanthobacteraceae</taxon>
        <taxon>Xanthobacter</taxon>
    </lineage>
</organism>
<protein>
    <recommendedName>
        <fullName evidence="6">DUF5681 domain-containing protein</fullName>
    </recommendedName>
</protein>
<dbReference type="Proteomes" id="UP001245370">
    <property type="component" value="Unassembled WGS sequence"/>
</dbReference>
<accession>A0A9W6FLF5</accession>
<dbReference type="GeneID" id="95762353"/>
<gene>
    <name evidence="3" type="ORF">GGQ86_000810</name>
    <name evidence="2" type="ORF">XFLAVUS301_15620</name>
</gene>
<evidence type="ECO:0000313" key="2">
    <source>
        <dbReference type="EMBL" id="GLI21888.1"/>
    </source>
</evidence>
<evidence type="ECO:0008006" key="6">
    <source>
        <dbReference type="Google" id="ProtNLM"/>
    </source>
</evidence>
<feature type="region of interest" description="Disordered" evidence="1">
    <location>
        <begin position="1"/>
        <end position="32"/>
    </location>
</feature>
<dbReference type="Proteomes" id="UP001144397">
    <property type="component" value="Unassembled WGS sequence"/>
</dbReference>
<evidence type="ECO:0000313" key="4">
    <source>
        <dbReference type="Proteomes" id="UP001144397"/>
    </source>
</evidence>
<name>A0A9W6FLF5_XANFL</name>
<evidence type="ECO:0000313" key="5">
    <source>
        <dbReference type="Proteomes" id="UP001245370"/>
    </source>
</evidence>
<reference evidence="2" key="1">
    <citation type="submission" date="2022-12" db="EMBL/GenBank/DDBJ databases">
        <title>Reference genome sequencing for broad-spectrum identification of bacterial and archaeal isolates by mass spectrometry.</title>
        <authorList>
            <person name="Sekiguchi Y."/>
            <person name="Tourlousse D.M."/>
        </authorList>
    </citation>
    <scope>NUCLEOTIDE SEQUENCE</scope>
    <source>
        <strain evidence="2">301</strain>
    </source>
</reference>
<sequence>MAAPRGGKRANAGRPKGSTTKRKREVAQRAAAAGLTPIEVMLKAMREHASKKEWDEAAKFAQMAAPYIHPRLQAIQHTGREGGPIEVADMSRNDLARRILHMLRGEQ</sequence>
<evidence type="ECO:0000256" key="1">
    <source>
        <dbReference type="SAM" id="MobiDB-lite"/>
    </source>
</evidence>
<keyword evidence="5" id="KW-1185">Reference proteome</keyword>
<dbReference type="EMBL" id="JAVDPY010000001">
    <property type="protein sequence ID" value="MDR6332363.1"/>
    <property type="molecule type" value="Genomic_DNA"/>
</dbReference>
<dbReference type="RefSeq" id="WP_281806820.1">
    <property type="nucleotide sequence ID" value="NZ_BSDO01000002.1"/>
</dbReference>
<reference evidence="3 5" key="2">
    <citation type="submission" date="2023-07" db="EMBL/GenBank/DDBJ databases">
        <title>Genomic Encyclopedia of Type Strains, Phase IV (KMG-IV): sequencing the most valuable type-strain genomes for metagenomic binning, comparative biology and taxonomic classification.</title>
        <authorList>
            <person name="Goeker M."/>
        </authorList>
    </citation>
    <scope>NUCLEOTIDE SEQUENCE [LARGE SCALE GENOMIC DNA]</scope>
    <source>
        <strain evidence="3 5">DSM 338</strain>
    </source>
</reference>
<dbReference type="EMBL" id="BSDO01000002">
    <property type="protein sequence ID" value="GLI21888.1"/>
    <property type="molecule type" value="Genomic_DNA"/>
</dbReference>
<dbReference type="AlphaFoldDB" id="A0A9W6FLF5"/>
<proteinExistence type="predicted"/>
<comment type="caution">
    <text evidence="2">The sequence shown here is derived from an EMBL/GenBank/DDBJ whole genome shotgun (WGS) entry which is preliminary data.</text>
</comment>